<comment type="caution">
    <text evidence="1">The sequence shown here is derived from an EMBL/GenBank/DDBJ whole genome shotgun (WGS) entry which is preliminary data.</text>
</comment>
<reference evidence="1 2" key="1">
    <citation type="journal article" date="2022" name="New Phytol.">
        <title>Ecological generalism drives hyperdiversity of secondary metabolite gene clusters in xylarialean endophytes.</title>
        <authorList>
            <person name="Franco M.E.E."/>
            <person name="Wisecaver J.H."/>
            <person name="Arnold A.E."/>
            <person name="Ju Y.M."/>
            <person name="Slot J.C."/>
            <person name="Ahrendt S."/>
            <person name="Moore L.P."/>
            <person name="Eastman K.E."/>
            <person name="Scott K."/>
            <person name="Konkel Z."/>
            <person name="Mondo S.J."/>
            <person name="Kuo A."/>
            <person name="Hayes R.D."/>
            <person name="Haridas S."/>
            <person name="Andreopoulos B."/>
            <person name="Riley R."/>
            <person name="LaButti K."/>
            <person name="Pangilinan J."/>
            <person name="Lipzen A."/>
            <person name="Amirebrahimi M."/>
            <person name="Yan J."/>
            <person name="Adam C."/>
            <person name="Keymanesh K."/>
            <person name="Ng V."/>
            <person name="Louie K."/>
            <person name="Northen T."/>
            <person name="Drula E."/>
            <person name="Henrissat B."/>
            <person name="Hsieh H.M."/>
            <person name="Youens-Clark K."/>
            <person name="Lutzoni F."/>
            <person name="Miadlikowska J."/>
            <person name="Eastwood D.C."/>
            <person name="Hamelin R.C."/>
            <person name="Grigoriev I.V."/>
            <person name="U'Ren J.M."/>
        </authorList>
    </citation>
    <scope>NUCLEOTIDE SEQUENCE [LARGE SCALE GENOMIC DNA]</scope>
    <source>
        <strain evidence="1 2">ER1909</strain>
    </source>
</reference>
<name>A0ACC0CN13_9PEZI</name>
<accession>A0ACC0CN13</accession>
<proteinExistence type="predicted"/>
<dbReference type="EMBL" id="MU394385">
    <property type="protein sequence ID" value="KAI6081814.1"/>
    <property type="molecule type" value="Genomic_DNA"/>
</dbReference>
<keyword evidence="2" id="KW-1185">Reference proteome</keyword>
<dbReference type="Proteomes" id="UP001497680">
    <property type="component" value="Unassembled WGS sequence"/>
</dbReference>
<evidence type="ECO:0000313" key="2">
    <source>
        <dbReference type="Proteomes" id="UP001497680"/>
    </source>
</evidence>
<evidence type="ECO:0000313" key="1">
    <source>
        <dbReference type="EMBL" id="KAI6081814.1"/>
    </source>
</evidence>
<protein>
    <submittedName>
        <fullName evidence="1">Uncharacterized protein</fullName>
    </submittedName>
</protein>
<organism evidence="1 2">
    <name type="scientific">Hypoxylon rubiginosum</name>
    <dbReference type="NCBI Taxonomy" id="110542"/>
    <lineage>
        <taxon>Eukaryota</taxon>
        <taxon>Fungi</taxon>
        <taxon>Dikarya</taxon>
        <taxon>Ascomycota</taxon>
        <taxon>Pezizomycotina</taxon>
        <taxon>Sordariomycetes</taxon>
        <taxon>Xylariomycetidae</taxon>
        <taxon>Xylariales</taxon>
        <taxon>Hypoxylaceae</taxon>
        <taxon>Hypoxylon</taxon>
    </lineage>
</organism>
<gene>
    <name evidence="1" type="ORF">F4821DRAFT_264522</name>
</gene>
<sequence>MTRPTSSTSHNCLCSQGKKACSWLMKKACPKTKPTRSGKCAGCGVARNREGRVLTEVVERKQDIQYFSDVEKHIGGDEDKRMSVLRVVAQLPVELNHEQECKVADRVYAQLQLECNPLVDRDTRVEDCPEEAFGRLYIILSEHIPSFKNHVCPLGRTIDKMMTWI</sequence>